<organism evidence="1 2">
    <name type="scientific">Kocuria turfanensis</name>
    <dbReference type="NCBI Taxonomy" id="388357"/>
    <lineage>
        <taxon>Bacteria</taxon>
        <taxon>Bacillati</taxon>
        <taxon>Actinomycetota</taxon>
        <taxon>Actinomycetes</taxon>
        <taxon>Micrococcales</taxon>
        <taxon>Micrococcaceae</taxon>
        <taxon>Kocuria</taxon>
    </lineage>
</organism>
<name>A0A512IEX6_9MICC</name>
<sequence length="78" mass="7694">MGGQDAAAAEPDDVRRQVAADVADLPGVLVDPPALGVAEVADLQCGLGERVAQGGDVGDVRAGVPDGATSLDPVVCTR</sequence>
<dbReference type="EMBL" id="BJZS01000077">
    <property type="protein sequence ID" value="GEO96261.1"/>
    <property type="molecule type" value="Genomic_DNA"/>
</dbReference>
<comment type="caution">
    <text evidence="1">The sequence shown here is derived from an EMBL/GenBank/DDBJ whole genome shotgun (WGS) entry which is preliminary data.</text>
</comment>
<reference evidence="1 2" key="1">
    <citation type="submission" date="2019-07" db="EMBL/GenBank/DDBJ databases">
        <title>Whole genome shotgun sequence of Kocuria turfanensis NBRC 107627.</title>
        <authorList>
            <person name="Hosoyama A."/>
            <person name="Uohara A."/>
            <person name="Ohji S."/>
            <person name="Ichikawa N."/>
        </authorList>
    </citation>
    <scope>NUCLEOTIDE SEQUENCE [LARGE SCALE GENOMIC DNA]</scope>
    <source>
        <strain evidence="1 2">NBRC 107627</strain>
    </source>
</reference>
<keyword evidence="2" id="KW-1185">Reference proteome</keyword>
<accession>A0A512IEX6</accession>
<evidence type="ECO:0000313" key="2">
    <source>
        <dbReference type="Proteomes" id="UP000321103"/>
    </source>
</evidence>
<proteinExistence type="predicted"/>
<gene>
    <name evidence="1" type="ORF">KTU01_23840</name>
</gene>
<dbReference type="AlphaFoldDB" id="A0A512IEX6"/>
<evidence type="ECO:0000313" key="1">
    <source>
        <dbReference type="EMBL" id="GEO96261.1"/>
    </source>
</evidence>
<protein>
    <submittedName>
        <fullName evidence="1">Uncharacterized protein</fullName>
    </submittedName>
</protein>
<dbReference type="Proteomes" id="UP000321103">
    <property type="component" value="Unassembled WGS sequence"/>
</dbReference>